<dbReference type="PANTHER" id="PTHR46481">
    <property type="entry name" value="ZINC FINGER BED DOMAIN-CONTAINING PROTEIN 4"/>
    <property type="match status" value="1"/>
</dbReference>
<reference evidence="6" key="1">
    <citation type="submission" date="2023-03" db="EMBL/GenBank/DDBJ databases">
        <title>Massive genome expansion in bonnet fungi (Mycena s.s.) driven by repeated elements and novel gene families across ecological guilds.</title>
        <authorList>
            <consortium name="Lawrence Berkeley National Laboratory"/>
            <person name="Harder C.B."/>
            <person name="Miyauchi S."/>
            <person name="Viragh M."/>
            <person name="Kuo A."/>
            <person name="Thoen E."/>
            <person name="Andreopoulos B."/>
            <person name="Lu D."/>
            <person name="Skrede I."/>
            <person name="Drula E."/>
            <person name="Henrissat B."/>
            <person name="Morin E."/>
            <person name="Kohler A."/>
            <person name="Barry K."/>
            <person name="LaButti K."/>
            <person name="Morin E."/>
            <person name="Salamov A."/>
            <person name="Lipzen A."/>
            <person name="Mereny Z."/>
            <person name="Hegedus B."/>
            <person name="Baldrian P."/>
            <person name="Stursova M."/>
            <person name="Weitz H."/>
            <person name="Taylor A."/>
            <person name="Grigoriev I.V."/>
            <person name="Nagy L.G."/>
            <person name="Martin F."/>
            <person name="Kauserud H."/>
        </authorList>
    </citation>
    <scope>NUCLEOTIDE SEQUENCE</scope>
    <source>
        <strain evidence="6">CBHHK182m</strain>
    </source>
</reference>
<dbReference type="Proteomes" id="UP001215598">
    <property type="component" value="Unassembled WGS sequence"/>
</dbReference>
<protein>
    <submittedName>
        <fullName evidence="6">Ribonuclease H-like domain-containing protein</fullName>
    </submittedName>
</protein>
<dbReference type="InterPro" id="IPR012337">
    <property type="entry name" value="RNaseH-like_sf"/>
</dbReference>
<gene>
    <name evidence="6" type="ORF">B0H16DRAFT_1330497</name>
</gene>
<organism evidence="6 7">
    <name type="scientific">Mycena metata</name>
    <dbReference type="NCBI Taxonomy" id="1033252"/>
    <lineage>
        <taxon>Eukaryota</taxon>
        <taxon>Fungi</taxon>
        <taxon>Dikarya</taxon>
        <taxon>Basidiomycota</taxon>
        <taxon>Agaricomycotina</taxon>
        <taxon>Agaricomycetes</taxon>
        <taxon>Agaricomycetidae</taxon>
        <taxon>Agaricales</taxon>
        <taxon>Marasmiineae</taxon>
        <taxon>Mycenaceae</taxon>
        <taxon>Mycena</taxon>
    </lineage>
</organism>
<dbReference type="SUPFAM" id="SSF53098">
    <property type="entry name" value="Ribonuclease H-like"/>
    <property type="match status" value="1"/>
</dbReference>
<dbReference type="InterPro" id="IPR052035">
    <property type="entry name" value="ZnF_BED_domain_contain"/>
</dbReference>
<dbReference type="GO" id="GO:0005634">
    <property type="term" value="C:nucleus"/>
    <property type="evidence" value="ECO:0007669"/>
    <property type="project" value="UniProtKB-SubCell"/>
</dbReference>
<name>A0AAD7HVL9_9AGAR</name>
<evidence type="ECO:0000256" key="2">
    <source>
        <dbReference type="ARBA" id="ARBA00022723"/>
    </source>
</evidence>
<proteinExistence type="predicted"/>
<keyword evidence="3" id="KW-0863">Zinc-finger</keyword>
<keyword evidence="4" id="KW-0862">Zinc</keyword>
<comment type="caution">
    <text evidence="6">The sequence shown here is derived from an EMBL/GenBank/DDBJ whole genome shotgun (WGS) entry which is preliminary data.</text>
</comment>
<comment type="subcellular location">
    <subcellularLocation>
        <location evidence="1">Nucleus</location>
    </subcellularLocation>
</comment>
<evidence type="ECO:0000313" key="6">
    <source>
        <dbReference type="EMBL" id="KAJ7729357.1"/>
    </source>
</evidence>
<dbReference type="EMBL" id="JARKIB010000166">
    <property type="protein sequence ID" value="KAJ7729357.1"/>
    <property type="molecule type" value="Genomic_DNA"/>
</dbReference>
<sequence>IRKLAFAIIHSSTVLLPQWRTVCQQLDLSPRLIPRDVATRWNSTYDMLEVAVEYREAIDTLVADKKTNLRQYELEDEEWEVLKDLLRVLKDLTLKFSQEGVATIAHVIPAMDKIENMLETEADDKKLSPAIKSALKKGQKIMNSYYTKTDQSYAYRIAMVLHPGLKLEYFKRHGWEQEWIDEAVSITKGAFTVYVSKAEAEAAEGAEPEEADGQDLVRLFPSLAPLLCCIDTSFRERARLAHLLLLTSTWLLLTSGRQKAPRRTRS</sequence>
<feature type="non-terminal residue" evidence="6">
    <location>
        <position position="266"/>
    </location>
</feature>
<evidence type="ECO:0000256" key="1">
    <source>
        <dbReference type="ARBA" id="ARBA00004123"/>
    </source>
</evidence>
<evidence type="ECO:0000256" key="4">
    <source>
        <dbReference type="ARBA" id="ARBA00022833"/>
    </source>
</evidence>
<evidence type="ECO:0000256" key="5">
    <source>
        <dbReference type="ARBA" id="ARBA00023242"/>
    </source>
</evidence>
<evidence type="ECO:0000313" key="7">
    <source>
        <dbReference type="Proteomes" id="UP001215598"/>
    </source>
</evidence>
<evidence type="ECO:0000256" key="3">
    <source>
        <dbReference type="ARBA" id="ARBA00022771"/>
    </source>
</evidence>
<accession>A0AAD7HVL9</accession>
<dbReference type="GO" id="GO:0008270">
    <property type="term" value="F:zinc ion binding"/>
    <property type="evidence" value="ECO:0007669"/>
    <property type="project" value="UniProtKB-KW"/>
</dbReference>
<keyword evidence="5" id="KW-0539">Nucleus</keyword>
<dbReference type="PANTHER" id="PTHR46481:SF10">
    <property type="entry name" value="ZINC FINGER BED DOMAIN-CONTAINING PROTEIN 39"/>
    <property type="match status" value="1"/>
</dbReference>
<keyword evidence="2" id="KW-0479">Metal-binding</keyword>
<dbReference type="AlphaFoldDB" id="A0AAD7HVL9"/>
<keyword evidence="7" id="KW-1185">Reference proteome</keyword>